<dbReference type="RefSeq" id="WP_178366396.1">
    <property type="nucleotide sequence ID" value="NZ_JACADJ010000021.1"/>
</dbReference>
<sequence>MTPFIEKFPELFPNGIKESYTMKEIRISKKTGIPTRRILMNGVSYTIRPSFVMPYHVAFSADAENAVFLRKFDVPFWALAHVFGKDAMYWYRIEQSLGRNSIIGTTINDPDLLPEHLAADEKHSRLKGSKVYIATTVGKNCILGASVSEDAGEKGLKESYGIFRDEALDLNPGYQPKSVNTDGWNATINAWKSLFFGISVIACFLHVFIKIRDRSSKKFKDIFDSVGDKNFDLCGWIFKNTATDGSNKSSKQKMVDMDLYL</sequence>
<proteinExistence type="predicted"/>
<evidence type="ECO:0000313" key="3">
    <source>
        <dbReference type="Proteomes" id="UP000553343"/>
    </source>
</evidence>
<organism evidence="2 3">
    <name type="scientific">Desulfobacter latus</name>
    <dbReference type="NCBI Taxonomy" id="2292"/>
    <lineage>
        <taxon>Bacteria</taxon>
        <taxon>Pseudomonadati</taxon>
        <taxon>Thermodesulfobacteriota</taxon>
        <taxon>Desulfobacteria</taxon>
        <taxon>Desulfobacterales</taxon>
        <taxon>Desulfobacteraceae</taxon>
        <taxon>Desulfobacter</taxon>
    </lineage>
</organism>
<comment type="caution">
    <text evidence="2">The sequence shown here is derived from an EMBL/GenBank/DDBJ whole genome shotgun (WGS) entry which is preliminary data.</text>
</comment>
<feature type="transmembrane region" description="Helical" evidence="1">
    <location>
        <begin position="190"/>
        <end position="209"/>
    </location>
</feature>
<reference evidence="2 3" key="1">
    <citation type="submission" date="2020-06" db="EMBL/GenBank/DDBJ databases">
        <title>High-quality draft genome of sulfate reducer Desulfobacter latus type strain AcrS2 isolated from marine sediment.</title>
        <authorList>
            <person name="Hoppe M."/>
            <person name="Larsen C.K."/>
            <person name="Marshall I.P.G."/>
            <person name="Schramm A."/>
            <person name="Marietou A.G."/>
        </authorList>
    </citation>
    <scope>NUCLEOTIDE SEQUENCE [LARGE SCALE GENOMIC DNA]</scope>
    <source>
        <strain evidence="2 3">AcRS2</strain>
    </source>
</reference>
<name>A0A850SXR6_9BACT</name>
<dbReference type="AlphaFoldDB" id="A0A850SXR6"/>
<keyword evidence="3" id="KW-1185">Reference proteome</keyword>
<dbReference type="Proteomes" id="UP000553343">
    <property type="component" value="Unassembled WGS sequence"/>
</dbReference>
<evidence type="ECO:0000256" key="1">
    <source>
        <dbReference type="SAM" id="Phobius"/>
    </source>
</evidence>
<keyword evidence="1" id="KW-0472">Membrane</keyword>
<gene>
    <name evidence="2" type="ORF">HXW94_08090</name>
</gene>
<evidence type="ECO:0000313" key="2">
    <source>
        <dbReference type="EMBL" id="NWH04940.1"/>
    </source>
</evidence>
<protein>
    <submittedName>
        <fullName evidence="2">Uncharacterized protein</fullName>
    </submittedName>
</protein>
<dbReference type="EMBL" id="JACADJ010000021">
    <property type="protein sequence ID" value="NWH04940.1"/>
    <property type="molecule type" value="Genomic_DNA"/>
</dbReference>
<keyword evidence="1" id="KW-0812">Transmembrane</keyword>
<keyword evidence="1" id="KW-1133">Transmembrane helix</keyword>
<accession>A0A850SXR6</accession>